<accession>H8KNE8</accession>
<evidence type="ECO:0000313" key="4">
    <source>
        <dbReference type="EMBL" id="AFD07946.1"/>
    </source>
</evidence>
<dbReference type="PANTHER" id="PTHR42919">
    <property type="entry name" value="N-ALPHA-ACETYLTRANSFERASE"/>
    <property type="match status" value="1"/>
</dbReference>
<dbReference type="InterPro" id="IPR000182">
    <property type="entry name" value="GNAT_dom"/>
</dbReference>
<evidence type="ECO:0000313" key="5">
    <source>
        <dbReference type="Proteomes" id="UP000007590"/>
    </source>
</evidence>
<dbReference type="HOGENOM" id="CLU_013985_18_0_10"/>
<dbReference type="GO" id="GO:0016747">
    <property type="term" value="F:acyltransferase activity, transferring groups other than amino-acyl groups"/>
    <property type="evidence" value="ECO:0007669"/>
    <property type="project" value="InterPro"/>
</dbReference>
<organism evidence="4 5">
    <name type="scientific">Solitalea canadensis (strain ATCC 29591 / DSM 3403 / JCM 21819 / LMG 8368 / NBRC 15130 / NCIMB 12057 / USAM 9D)</name>
    <name type="common">Flexibacter canadensis</name>
    <dbReference type="NCBI Taxonomy" id="929556"/>
    <lineage>
        <taxon>Bacteria</taxon>
        <taxon>Pseudomonadati</taxon>
        <taxon>Bacteroidota</taxon>
        <taxon>Sphingobacteriia</taxon>
        <taxon>Sphingobacteriales</taxon>
        <taxon>Sphingobacteriaceae</taxon>
        <taxon>Solitalea</taxon>
    </lineage>
</organism>
<dbReference type="AlphaFoldDB" id="H8KNE8"/>
<dbReference type="CDD" id="cd04301">
    <property type="entry name" value="NAT_SF"/>
    <property type="match status" value="1"/>
</dbReference>
<dbReference type="Proteomes" id="UP000007590">
    <property type="component" value="Chromosome"/>
</dbReference>
<sequence>MNNITIRKVTLVDLPELQKIGIQTFRETFSAENSDEDMQKYLDEKFNDIQVSKELNNPDSEFYFAILEGEIVGYLKMNFKDAQTELRHNDYAEIERIYVLEDFIGKKVGQLLFDKALEVADSYKVNFVWLGVWEENYRAIRFYEKNGFETFDKHIFRLGNDEQTDLMMRKQITH</sequence>
<dbReference type="PANTHER" id="PTHR42919:SF8">
    <property type="entry name" value="N-ALPHA-ACETYLTRANSFERASE 50"/>
    <property type="match status" value="1"/>
</dbReference>
<dbReference type="RefSeq" id="WP_014681173.1">
    <property type="nucleotide sequence ID" value="NC_017770.1"/>
</dbReference>
<dbReference type="Gene3D" id="3.40.630.30">
    <property type="match status" value="1"/>
</dbReference>
<keyword evidence="5" id="KW-1185">Reference proteome</keyword>
<dbReference type="Pfam" id="PF00583">
    <property type="entry name" value="Acetyltransf_1"/>
    <property type="match status" value="1"/>
</dbReference>
<proteinExistence type="predicted"/>
<evidence type="ECO:0000256" key="2">
    <source>
        <dbReference type="ARBA" id="ARBA00023315"/>
    </source>
</evidence>
<evidence type="ECO:0000256" key="1">
    <source>
        <dbReference type="ARBA" id="ARBA00022679"/>
    </source>
</evidence>
<dbReference type="STRING" id="929556.Solca_2927"/>
<dbReference type="InterPro" id="IPR051556">
    <property type="entry name" value="N-term/lysine_N-AcTrnsfr"/>
</dbReference>
<name>H8KNE8_SOLCM</name>
<keyword evidence="2" id="KW-0012">Acyltransferase</keyword>
<keyword evidence="1 4" id="KW-0808">Transferase</keyword>
<dbReference type="OrthoDB" id="7205533at2"/>
<dbReference type="KEGG" id="scn:Solca_2927"/>
<protein>
    <submittedName>
        <fullName evidence="4">Acetyltransferase</fullName>
    </submittedName>
</protein>
<dbReference type="PROSITE" id="PS51186">
    <property type="entry name" value="GNAT"/>
    <property type="match status" value="1"/>
</dbReference>
<gene>
    <name evidence="4" type="ordered locus">Solca_2927</name>
</gene>
<dbReference type="InterPro" id="IPR016181">
    <property type="entry name" value="Acyl_CoA_acyltransferase"/>
</dbReference>
<dbReference type="EMBL" id="CP003349">
    <property type="protein sequence ID" value="AFD07946.1"/>
    <property type="molecule type" value="Genomic_DNA"/>
</dbReference>
<dbReference type="eggNOG" id="COG0456">
    <property type="taxonomic scope" value="Bacteria"/>
</dbReference>
<feature type="domain" description="N-acetyltransferase" evidence="3">
    <location>
        <begin position="4"/>
        <end position="173"/>
    </location>
</feature>
<dbReference type="SUPFAM" id="SSF55729">
    <property type="entry name" value="Acyl-CoA N-acyltransferases (Nat)"/>
    <property type="match status" value="1"/>
</dbReference>
<reference evidence="4" key="1">
    <citation type="submission" date="2012-02" db="EMBL/GenBank/DDBJ databases">
        <title>The complete genome of Solitalea canadensis DSM 3403.</title>
        <authorList>
            <consortium name="US DOE Joint Genome Institute (JGI-PGF)"/>
            <person name="Lucas S."/>
            <person name="Copeland A."/>
            <person name="Lapidus A."/>
            <person name="Glavina del Rio T."/>
            <person name="Dalin E."/>
            <person name="Tice H."/>
            <person name="Bruce D."/>
            <person name="Goodwin L."/>
            <person name="Pitluck S."/>
            <person name="Peters L."/>
            <person name="Ovchinnikova G."/>
            <person name="Lu M."/>
            <person name="Kyrpides N."/>
            <person name="Mavromatis K."/>
            <person name="Ivanova N."/>
            <person name="Brettin T."/>
            <person name="Detter J.C."/>
            <person name="Han C."/>
            <person name="Larimer F."/>
            <person name="Land M."/>
            <person name="Hauser L."/>
            <person name="Markowitz V."/>
            <person name="Cheng J.-F."/>
            <person name="Hugenholtz P."/>
            <person name="Woyke T."/>
            <person name="Wu D."/>
            <person name="Spring S."/>
            <person name="Schroeder M."/>
            <person name="Kopitz M."/>
            <person name="Brambilla E."/>
            <person name="Klenk H.-P."/>
            <person name="Eisen J.A."/>
        </authorList>
    </citation>
    <scope>NUCLEOTIDE SEQUENCE</scope>
    <source>
        <strain evidence="4">DSM 3403</strain>
    </source>
</reference>
<evidence type="ECO:0000259" key="3">
    <source>
        <dbReference type="PROSITE" id="PS51186"/>
    </source>
</evidence>